<organism evidence="6 7">
    <name type="scientific">Clostridium kluyveri (strain NBRC 12016)</name>
    <dbReference type="NCBI Taxonomy" id="583346"/>
    <lineage>
        <taxon>Bacteria</taxon>
        <taxon>Bacillati</taxon>
        <taxon>Bacillota</taxon>
        <taxon>Clostridia</taxon>
        <taxon>Eubacteriales</taxon>
        <taxon>Clostridiaceae</taxon>
        <taxon>Clostridium</taxon>
    </lineage>
</organism>
<evidence type="ECO:0000256" key="3">
    <source>
        <dbReference type="ARBA" id="ARBA00023125"/>
    </source>
</evidence>
<keyword evidence="3" id="KW-0238">DNA-binding</keyword>
<evidence type="ECO:0000256" key="1">
    <source>
        <dbReference type="ARBA" id="ARBA00023015"/>
    </source>
</evidence>
<dbReference type="InterPro" id="IPR007630">
    <property type="entry name" value="RNA_pol_sigma70_r4"/>
</dbReference>
<dbReference type="KEGG" id="ckr:CKR_2621"/>
<dbReference type="Gene3D" id="1.10.10.10">
    <property type="entry name" value="Winged helix-like DNA-binding domain superfamily/Winged helix DNA-binding domain"/>
    <property type="match status" value="1"/>
</dbReference>
<protein>
    <recommendedName>
        <fullName evidence="5">RNA polymerase sigma-70 domain-containing protein</fullName>
    </recommendedName>
</protein>
<dbReference type="SUPFAM" id="SSF88659">
    <property type="entry name" value="Sigma3 and sigma4 domains of RNA polymerase sigma factors"/>
    <property type="match status" value="1"/>
</dbReference>
<dbReference type="Pfam" id="PF04542">
    <property type="entry name" value="Sigma70_r2"/>
    <property type="match status" value="1"/>
</dbReference>
<evidence type="ECO:0000256" key="4">
    <source>
        <dbReference type="ARBA" id="ARBA00023163"/>
    </source>
</evidence>
<accession>B9E597</accession>
<evidence type="ECO:0000259" key="5">
    <source>
        <dbReference type="PROSITE" id="PS00716"/>
    </source>
</evidence>
<dbReference type="PROSITE" id="PS00716">
    <property type="entry name" value="SIGMA70_2"/>
    <property type="match status" value="1"/>
</dbReference>
<dbReference type="PANTHER" id="PTHR30603:SF47">
    <property type="entry name" value="RNA POLYMERASE SIGMA FACTOR SIGD, CHLOROPLASTIC"/>
    <property type="match status" value="1"/>
</dbReference>
<dbReference type="Gene3D" id="1.20.120.1810">
    <property type="match status" value="1"/>
</dbReference>
<dbReference type="GO" id="GO:0016987">
    <property type="term" value="F:sigma factor activity"/>
    <property type="evidence" value="ECO:0007669"/>
    <property type="project" value="UniProtKB-KW"/>
</dbReference>
<dbReference type="AlphaFoldDB" id="B9E597"/>
<dbReference type="NCBIfam" id="TIGR02937">
    <property type="entry name" value="sigma70-ECF"/>
    <property type="match status" value="1"/>
</dbReference>
<dbReference type="SUPFAM" id="SSF88946">
    <property type="entry name" value="Sigma2 domain of RNA polymerase sigma factors"/>
    <property type="match status" value="1"/>
</dbReference>
<dbReference type="InterPro" id="IPR000943">
    <property type="entry name" value="RNA_pol_sigma70"/>
</dbReference>
<dbReference type="InterPro" id="IPR007627">
    <property type="entry name" value="RNA_pol_sigma70_r2"/>
</dbReference>
<keyword evidence="2" id="KW-0731">Sigma factor</keyword>
<evidence type="ECO:0000313" key="7">
    <source>
        <dbReference type="Proteomes" id="UP000007969"/>
    </source>
</evidence>
<dbReference type="InterPro" id="IPR050239">
    <property type="entry name" value="Sigma-70_RNA_pol_init_factors"/>
</dbReference>
<dbReference type="EMBL" id="AP009049">
    <property type="protein sequence ID" value="BAH07672.1"/>
    <property type="molecule type" value="Genomic_DNA"/>
</dbReference>
<dbReference type="GO" id="GO:0006352">
    <property type="term" value="P:DNA-templated transcription initiation"/>
    <property type="evidence" value="ECO:0007669"/>
    <property type="project" value="InterPro"/>
</dbReference>
<reference evidence="7" key="1">
    <citation type="submission" date="2005-09" db="EMBL/GenBank/DDBJ databases">
        <title>Complete genome sequence of Clostridium kluyveri and comparative genomics of Clostridia species.</title>
        <authorList>
            <person name="Inui M."/>
            <person name="Nonaka H."/>
            <person name="Shinoda Y."/>
            <person name="Ikenaga Y."/>
            <person name="Abe M."/>
            <person name="Naito K."/>
            <person name="Vertes A.A."/>
            <person name="Yukawa H."/>
        </authorList>
    </citation>
    <scope>NUCLEOTIDE SEQUENCE [LARGE SCALE GENOMIC DNA]</scope>
    <source>
        <strain evidence="7">NBRC 12016</strain>
    </source>
</reference>
<dbReference type="GO" id="GO:0003677">
    <property type="term" value="F:DNA binding"/>
    <property type="evidence" value="ECO:0007669"/>
    <property type="project" value="UniProtKB-KW"/>
</dbReference>
<sequence>MIIMSNEELVQLYQAGNKGALDKLIELNKGIVYKFANRFYTEKTNSIDKEDLKQEGFMGLMVAADKYKFNIEKPCKFSTYAVYWIYHKMNRFIKSKNTNEETSLNIPNSSDGDIEFMDCIEGVDYGFENVEDKIYNEQLHRELEEVMARYNTLKEREILKFRYGWDNYKCMTCGQIGEIYNVTRSKINNIEHTALGKIRRSSWGAAKAKEMYIQKRRQSVHSISGTIESMSFAARYLL</sequence>
<dbReference type="Pfam" id="PF04545">
    <property type="entry name" value="Sigma70_r4"/>
    <property type="match status" value="1"/>
</dbReference>
<dbReference type="InterPro" id="IPR013325">
    <property type="entry name" value="RNA_pol_sigma_r2"/>
</dbReference>
<feature type="domain" description="RNA polymerase sigma-70" evidence="5">
    <location>
        <begin position="172"/>
        <end position="198"/>
    </location>
</feature>
<proteinExistence type="predicted"/>
<evidence type="ECO:0000313" key="6">
    <source>
        <dbReference type="EMBL" id="BAH07672.1"/>
    </source>
</evidence>
<gene>
    <name evidence="6" type="ordered locus">CKR_2621</name>
</gene>
<dbReference type="InterPro" id="IPR014284">
    <property type="entry name" value="RNA_pol_sigma-70_dom"/>
</dbReference>
<evidence type="ECO:0000256" key="2">
    <source>
        <dbReference type="ARBA" id="ARBA00023082"/>
    </source>
</evidence>
<dbReference type="InterPro" id="IPR013324">
    <property type="entry name" value="RNA_pol_sigma_r3/r4-like"/>
</dbReference>
<dbReference type="HOGENOM" id="CLU_014793_3_5_9"/>
<dbReference type="PRINTS" id="PR00046">
    <property type="entry name" value="SIGMA70FCT"/>
</dbReference>
<dbReference type="PANTHER" id="PTHR30603">
    <property type="entry name" value="RNA POLYMERASE SIGMA FACTOR RPO"/>
    <property type="match status" value="1"/>
</dbReference>
<dbReference type="InterPro" id="IPR036388">
    <property type="entry name" value="WH-like_DNA-bd_sf"/>
</dbReference>
<keyword evidence="1" id="KW-0805">Transcription regulation</keyword>
<keyword evidence="4" id="KW-0804">Transcription</keyword>
<name>B9E597_CLOK1</name>
<dbReference type="Proteomes" id="UP000007969">
    <property type="component" value="Chromosome"/>
</dbReference>